<evidence type="ECO:0000313" key="2">
    <source>
        <dbReference type="Proteomes" id="UP001606134"/>
    </source>
</evidence>
<name>A0ABW7H6J2_9BURK</name>
<reference evidence="1 2" key="1">
    <citation type="submission" date="2024-08" db="EMBL/GenBank/DDBJ databases">
        <authorList>
            <person name="Lu H."/>
        </authorList>
    </citation>
    <scope>NUCLEOTIDE SEQUENCE [LARGE SCALE GENOMIC DNA]</scope>
    <source>
        <strain evidence="1 2">BYS78W</strain>
    </source>
</reference>
<dbReference type="RefSeq" id="WP_394406201.1">
    <property type="nucleotide sequence ID" value="NZ_JBIGIC010000001.1"/>
</dbReference>
<protein>
    <submittedName>
        <fullName evidence="1">DUF2867 domain-containing protein</fullName>
    </submittedName>
</protein>
<dbReference type="Pfam" id="PF11066">
    <property type="entry name" value="DUF2867"/>
    <property type="match status" value="1"/>
</dbReference>
<dbReference type="InterPro" id="IPR021295">
    <property type="entry name" value="DUF2867"/>
</dbReference>
<evidence type="ECO:0000313" key="1">
    <source>
        <dbReference type="EMBL" id="MFG6485520.1"/>
    </source>
</evidence>
<organism evidence="1 2">
    <name type="scientific">Pelomonas candidula</name>
    <dbReference type="NCBI Taxonomy" id="3299025"/>
    <lineage>
        <taxon>Bacteria</taxon>
        <taxon>Pseudomonadati</taxon>
        <taxon>Pseudomonadota</taxon>
        <taxon>Betaproteobacteria</taxon>
        <taxon>Burkholderiales</taxon>
        <taxon>Sphaerotilaceae</taxon>
        <taxon>Roseateles</taxon>
    </lineage>
</organism>
<sequence length="177" mass="18834">MTPTPQETTAPSNSLIAKLVPGSDFHDAWAVPAGDAGLTALGQFLKAAGQTPRWVSACMSLRNRVVSLFGLKNLGGLENLPRGKAEADYRPGDRVGIFTLFENTPGEVLLGDRDKHLDVTLSVHVTPQPAGGASLITLTTVVRVHNLLGRVYMLPVTPMHRLIAPTVLRAVGQVPSI</sequence>
<gene>
    <name evidence="1" type="ORF">ACG04R_02480</name>
</gene>
<dbReference type="EMBL" id="JBIGIC010000001">
    <property type="protein sequence ID" value="MFG6485520.1"/>
    <property type="molecule type" value="Genomic_DNA"/>
</dbReference>
<comment type="caution">
    <text evidence="1">The sequence shown here is derived from an EMBL/GenBank/DDBJ whole genome shotgun (WGS) entry which is preliminary data.</text>
</comment>
<dbReference type="Proteomes" id="UP001606134">
    <property type="component" value="Unassembled WGS sequence"/>
</dbReference>
<accession>A0ABW7H6J2</accession>
<keyword evidence="2" id="KW-1185">Reference proteome</keyword>
<proteinExistence type="predicted"/>